<keyword evidence="2" id="KW-0238">DNA-binding</keyword>
<evidence type="ECO:0000256" key="2">
    <source>
        <dbReference type="ARBA" id="ARBA00023125"/>
    </source>
</evidence>
<dbReference type="EMBL" id="JADKGY010000029">
    <property type="protein sequence ID" value="MBK9983928.1"/>
    <property type="molecule type" value="Genomic_DNA"/>
</dbReference>
<dbReference type="InterPro" id="IPR018060">
    <property type="entry name" value="HTH_AraC"/>
</dbReference>
<feature type="domain" description="HTH araC/xylS-type" evidence="4">
    <location>
        <begin position="96"/>
        <end position="175"/>
    </location>
</feature>
<dbReference type="SUPFAM" id="SSF46689">
    <property type="entry name" value="Homeodomain-like"/>
    <property type="match status" value="1"/>
</dbReference>
<reference evidence="5 6" key="1">
    <citation type="submission" date="2020-10" db="EMBL/GenBank/DDBJ databases">
        <title>Connecting structure to function with the recovery of over 1000 high-quality activated sludge metagenome-assembled genomes encoding full-length rRNA genes using long-read sequencing.</title>
        <authorList>
            <person name="Singleton C.M."/>
            <person name="Petriglieri F."/>
            <person name="Kristensen J.M."/>
            <person name="Kirkegaard R.H."/>
            <person name="Michaelsen T.Y."/>
            <person name="Andersen M.H."/>
            <person name="Karst S.M."/>
            <person name="Dueholm M.S."/>
            <person name="Nielsen P.H."/>
            <person name="Albertsen M."/>
        </authorList>
    </citation>
    <scope>NUCLEOTIDE SEQUENCE [LARGE SCALE GENOMIC DNA]</scope>
    <source>
        <strain evidence="5">Ribe_18-Q3-R11-54_MAXAC.273</strain>
    </source>
</reference>
<evidence type="ECO:0000256" key="1">
    <source>
        <dbReference type="ARBA" id="ARBA00023015"/>
    </source>
</evidence>
<accession>A0A9D7SVE2</accession>
<evidence type="ECO:0000313" key="6">
    <source>
        <dbReference type="Proteomes" id="UP000808337"/>
    </source>
</evidence>
<gene>
    <name evidence="5" type="ORF">IPP15_16440</name>
</gene>
<dbReference type="PANTHER" id="PTHR43280:SF28">
    <property type="entry name" value="HTH-TYPE TRANSCRIPTIONAL ACTIVATOR RHAS"/>
    <property type="match status" value="1"/>
</dbReference>
<dbReference type="Pfam" id="PF12833">
    <property type="entry name" value="HTH_18"/>
    <property type="match status" value="1"/>
</dbReference>
<keyword evidence="3" id="KW-0804">Transcription</keyword>
<evidence type="ECO:0000256" key="3">
    <source>
        <dbReference type="ARBA" id="ARBA00023163"/>
    </source>
</evidence>
<organism evidence="5 6">
    <name type="scientific">Candidatus Opimibacter skivensis</name>
    <dbReference type="NCBI Taxonomy" id="2982028"/>
    <lineage>
        <taxon>Bacteria</taxon>
        <taxon>Pseudomonadati</taxon>
        <taxon>Bacteroidota</taxon>
        <taxon>Saprospiria</taxon>
        <taxon>Saprospirales</taxon>
        <taxon>Saprospiraceae</taxon>
        <taxon>Candidatus Opimibacter</taxon>
    </lineage>
</organism>
<name>A0A9D7SVE2_9BACT</name>
<evidence type="ECO:0000259" key="4">
    <source>
        <dbReference type="PROSITE" id="PS01124"/>
    </source>
</evidence>
<dbReference type="SMART" id="SM00342">
    <property type="entry name" value="HTH_ARAC"/>
    <property type="match status" value="1"/>
</dbReference>
<dbReference type="PANTHER" id="PTHR43280">
    <property type="entry name" value="ARAC-FAMILY TRANSCRIPTIONAL REGULATOR"/>
    <property type="match status" value="1"/>
</dbReference>
<dbReference type="PROSITE" id="PS00041">
    <property type="entry name" value="HTH_ARAC_FAMILY_1"/>
    <property type="match status" value="1"/>
</dbReference>
<dbReference type="AlphaFoldDB" id="A0A9D7SVE2"/>
<evidence type="ECO:0000313" key="5">
    <source>
        <dbReference type="EMBL" id="MBK9983928.1"/>
    </source>
</evidence>
<dbReference type="GO" id="GO:0003700">
    <property type="term" value="F:DNA-binding transcription factor activity"/>
    <property type="evidence" value="ECO:0007669"/>
    <property type="project" value="InterPro"/>
</dbReference>
<sequence>MRLFLKNMVSLRCKMVVKTELENLGIYNATIGIGDIKLNETISDGKYNLLKNHLRNAGFEILNDRKSILVEKIKNVIIEMIHFTSEPPDVKYSIFISEKLNYDYTYLSNIFSEVKGITIEHFIIFNKIERVKELLIYNELTLSEIARKLQYCNVSHLSGQFKKTTGLSPREFKSLKQHVRVGLEET</sequence>
<protein>
    <submittedName>
        <fullName evidence="5">Helix-turn-helix transcriptional regulator</fullName>
    </submittedName>
</protein>
<dbReference type="Gene3D" id="1.10.10.60">
    <property type="entry name" value="Homeodomain-like"/>
    <property type="match status" value="1"/>
</dbReference>
<keyword evidence="1" id="KW-0805">Transcription regulation</keyword>
<dbReference type="GO" id="GO:0043565">
    <property type="term" value="F:sequence-specific DNA binding"/>
    <property type="evidence" value="ECO:0007669"/>
    <property type="project" value="InterPro"/>
</dbReference>
<dbReference type="Proteomes" id="UP000808337">
    <property type="component" value="Unassembled WGS sequence"/>
</dbReference>
<dbReference type="PROSITE" id="PS01124">
    <property type="entry name" value="HTH_ARAC_FAMILY_2"/>
    <property type="match status" value="1"/>
</dbReference>
<proteinExistence type="predicted"/>
<dbReference type="InterPro" id="IPR018062">
    <property type="entry name" value="HTH_AraC-typ_CS"/>
</dbReference>
<comment type="caution">
    <text evidence="5">The sequence shown here is derived from an EMBL/GenBank/DDBJ whole genome shotgun (WGS) entry which is preliminary data.</text>
</comment>
<dbReference type="InterPro" id="IPR009057">
    <property type="entry name" value="Homeodomain-like_sf"/>
</dbReference>